<protein>
    <submittedName>
        <fullName evidence="2">Uncharacterized protein</fullName>
    </submittedName>
</protein>
<evidence type="ECO:0000256" key="1">
    <source>
        <dbReference type="SAM" id="MobiDB-lite"/>
    </source>
</evidence>
<feature type="compositionally biased region" description="Low complexity" evidence="1">
    <location>
        <begin position="35"/>
        <end position="50"/>
    </location>
</feature>
<gene>
    <name evidence="2" type="ORF">BJ508DRAFT_326420</name>
</gene>
<feature type="compositionally biased region" description="Polar residues" evidence="1">
    <location>
        <begin position="15"/>
        <end position="27"/>
    </location>
</feature>
<proteinExistence type="predicted"/>
<reference evidence="2 3" key="1">
    <citation type="journal article" date="2018" name="Nat. Ecol. Evol.">
        <title>Pezizomycetes genomes reveal the molecular basis of ectomycorrhizal truffle lifestyle.</title>
        <authorList>
            <person name="Murat C."/>
            <person name="Payen T."/>
            <person name="Noel B."/>
            <person name="Kuo A."/>
            <person name="Morin E."/>
            <person name="Chen J."/>
            <person name="Kohler A."/>
            <person name="Krizsan K."/>
            <person name="Balestrini R."/>
            <person name="Da Silva C."/>
            <person name="Montanini B."/>
            <person name="Hainaut M."/>
            <person name="Levati E."/>
            <person name="Barry K.W."/>
            <person name="Belfiori B."/>
            <person name="Cichocki N."/>
            <person name="Clum A."/>
            <person name="Dockter R.B."/>
            <person name="Fauchery L."/>
            <person name="Guy J."/>
            <person name="Iotti M."/>
            <person name="Le Tacon F."/>
            <person name="Lindquist E.A."/>
            <person name="Lipzen A."/>
            <person name="Malagnac F."/>
            <person name="Mello A."/>
            <person name="Molinier V."/>
            <person name="Miyauchi S."/>
            <person name="Poulain J."/>
            <person name="Riccioni C."/>
            <person name="Rubini A."/>
            <person name="Sitrit Y."/>
            <person name="Splivallo R."/>
            <person name="Traeger S."/>
            <person name="Wang M."/>
            <person name="Zifcakova L."/>
            <person name="Wipf D."/>
            <person name="Zambonelli A."/>
            <person name="Paolocci F."/>
            <person name="Nowrousian M."/>
            <person name="Ottonello S."/>
            <person name="Baldrian P."/>
            <person name="Spatafora J.W."/>
            <person name="Henrissat B."/>
            <person name="Nagy L.G."/>
            <person name="Aury J.M."/>
            <person name="Wincker P."/>
            <person name="Grigoriev I.V."/>
            <person name="Bonfante P."/>
            <person name="Martin F.M."/>
        </authorList>
    </citation>
    <scope>NUCLEOTIDE SEQUENCE [LARGE SCALE GENOMIC DNA]</scope>
    <source>
        <strain evidence="2 3">RN42</strain>
    </source>
</reference>
<dbReference type="Proteomes" id="UP000275078">
    <property type="component" value="Unassembled WGS sequence"/>
</dbReference>
<keyword evidence="3" id="KW-1185">Reference proteome</keyword>
<name>A0A3N4I611_ASCIM</name>
<evidence type="ECO:0000313" key="2">
    <source>
        <dbReference type="EMBL" id="RPA81525.1"/>
    </source>
</evidence>
<feature type="region of interest" description="Disordered" evidence="1">
    <location>
        <begin position="356"/>
        <end position="375"/>
    </location>
</feature>
<sequence length="404" mass="46198">MDENTSASGHGKAAKTNSDSEPPQSMTELRIGPLQESPNSSDQLSSQSDTQEVDPLIPSIPATPSECIEFFEGLAKERHRSSYSAKELEALEREFENPEIIEARYHKPLRQILHTPPPWSGAPVQLNLRLQQALYEHMETRPPLMQYYQFLIPPAYKDPVQLFDVLRLFCAKCYPPALQCVAEQLLCFYLEEVCPYLVTLEPEIAALPLSSSSFLSPKQEDRCAIEIKCLRPTQHIKQECLAAVLTFTAHAEDGRVSPSERYYRGLLTPDQTRILAVIARAMLSGMRSKIRTRAGAETFEMEARRWLSFLVMFANRVRSERILRLVLVYFDEPGHNRFVAEEVEVKTVAWERERDRLRNSPDPETGEWPEPGENINEFHPLGRRSGRSHWHSLNLLAEQARLSI</sequence>
<feature type="region of interest" description="Disordered" evidence="1">
    <location>
        <begin position="1"/>
        <end position="61"/>
    </location>
</feature>
<dbReference type="EMBL" id="ML119679">
    <property type="protein sequence ID" value="RPA81525.1"/>
    <property type="molecule type" value="Genomic_DNA"/>
</dbReference>
<evidence type="ECO:0000313" key="3">
    <source>
        <dbReference type="Proteomes" id="UP000275078"/>
    </source>
</evidence>
<dbReference type="AlphaFoldDB" id="A0A3N4I611"/>
<organism evidence="2 3">
    <name type="scientific">Ascobolus immersus RN42</name>
    <dbReference type="NCBI Taxonomy" id="1160509"/>
    <lineage>
        <taxon>Eukaryota</taxon>
        <taxon>Fungi</taxon>
        <taxon>Dikarya</taxon>
        <taxon>Ascomycota</taxon>
        <taxon>Pezizomycotina</taxon>
        <taxon>Pezizomycetes</taxon>
        <taxon>Pezizales</taxon>
        <taxon>Ascobolaceae</taxon>
        <taxon>Ascobolus</taxon>
    </lineage>
</organism>
<accession>A0A3N4I611</accession>